<dbReference type="InterPro" id="IPR029058">
    <property type="entry name" value="AB_hydrolase_fold"/>
</dbReference>
<evidence type="ECO:0000313" key="5">
    <source>
        <dbReference type="Proteomes" id="UP000007718"/>
    </source>
</evidence>
<dbReference type="Proteomes" id="UP000007718">
    <property type="component" value="Chromosome"/>
</dbReference>
<dbReference type="AlphaFoldDB" id="F0RKQ1"/>
<dbReference type="SUPFAM" id="SSF53474">
    <property type="entry name" value="alpha/beta-Hydrolases"/>
    <property type="match status" value="1"/>
</dbReference>
<dbReference type="PANTHER" id="PTHR43798:SF33">
    <property type="entry name" value="HYDROLASE, PUTATIVE (AFU_ORTHOLOGUE AFUA_2G14860)-RELATED"/>
    <property type="match status" value="1"/>
</dbReference>
<dbReference type="STRING" id="693977.Deipr_1625"/>
<dbReference type="OrthoDB" id="9796770at2"/>
<dbReference type="HOGENOM" id="CLU_020336_50_4_0"/>
<dbReference type="RefSeq" id="WP_013615371.1">
    <property type="nucleotide sequence ID" value="NC_015161.1"/>
</dbReference>
<evidence type="ECO:0000313" key="4">
    <source>
        <dbReference type="EMBL" id="ADY26763.1"/>
    </source>
</evidence>
<keyword evidence="2 4" id="KW-0378">Hydrolase</keyword>
<accession>F0RKQ1</accession>
<name>F0RKQ1_DEIPM</name>
<dbReference type="GO" id="GO:0006508">
    <property type="term" value="P:proteolysis"/>
    <property type="evidence" value="ECO:0007669"/>
    <property type="project" value="InterPro"/>
</dbReference>
<dbReference type="GO" id="GO:0008233">
    <property type="term" value="F:peptidase activity"/>
    <property type="evidence" value="ECO:0007669"/>
    <property type="project" value="InterPro"/>
</dbReference>
<dbReference type="InterPro" id="IPR000073">
    <property type="entry name" value="AB_hydrolase_1"/>
</dbReference>
<keyword evidence="5" id="KW-1185">Reference proteome</keyword>
<dbReference type="KEGG" id="dpt:Deipr_1625"/>
<dbReference type="Gene3D" id="3.40.50.1820">
    <property type="entry name" value="alpha/beta hydrolase"/>
    <property type="match status" value="1"/>
</dbReference>
<evidence type="ECO:0000259" key="3">
    <source>
        <dbReference type="Pfam" id="PF00561"/>
    </source>
</evidence>
<reference evidence="4 5" key="2">
    <citation type="journal article" date="2012" name="Stand. Genomic Sci.">
        <title>Complete genome sequence of the orange-red pigmented, radioresistant Deinococcus proteolyticus type strain (MRP(T)).</title>
        <authorList>
            <person name="Copeland A."/>
            <person name="Zeytun A."/>
            <person name="Yassawong M."/>
            <person name="Nolan M."/>
            <person name="Lucas S."/>
            <person name="Hammon N."/>
            <person name="Deshpande S."/>
            <person name="Cheng J.F."/>
            <person name="Han C."/>
            <person name="Tapia R."/>
            <person name="Goodwin L.A."/>
            <person name="Pitluck S."/>
            <person name="Mavromatis K."/>
            <person name="Liolios K."/>
            <person name="Pagani I."/>
            <person name="Ivanova N."/>
            <person name="Mikhailova N."/>
            <person name="Pati A."/>
            <person name="Chen A."/>
            <person name="Palaniappan K."/>
            <person name="Land M."/>
            <person name="Hauser L."/>
            <person name="Jeffries C.D."/>
            <person name="Brambilla E.M."/>
            <person name="Rohde M."/>
            <person name="Sikorski J."/>
            <person name="Pukall R."/>
            <person name="Goker M."/>
            <person name="Detter J.C."/>
            <person name="Woyke T."/>
            <person name="Bristow J."/>
            <person name="Eisen J.A."/>
            <person name="Markowitz V."/>
            <person name="Hugenholtz P."/>
            <person name="Kyrpides N.C."/>
            <person name="Klenk H.P."/>
            <person name="Lapidus A."/>
        </authorList>
    </citation>
    <scope>NUCLEOTIDE SEQUENCE [LARGE SCALE GENOMIC DNA]</scope>
    <source>
        <strain evidence="5">ATCC 35074 / DSM 20540 / JCM 6276 / NBRC 101906 / NCIMB 13154 / VKM Ac-1939 / CCM 2703 / MRP</strain>
    </source>
</reference>
<organism evidence="4 5">
    <name type="scientific">Deinococcus proteolyticus (strain ATCC 35074 / DSM 20540 / JCM 6276 / NBRC 101906 / NCIMB 13154 / VKM Ac-1939 / CCM 2703 / MRP)</name>
    <dbReference type="NCBI Taxonomy" id="693977"/>
    <lineage>
        <taxon>Bacteria</taxon>
        <taxon>Thermotogati</taxon>
        <taxon>Deinococcota</taxon>
        <taxon>Deinococci</taxon>
        <taxon>Deinococcales</taxon>
        <taxon>Deinococcaceae</taxon>
        <taxon>Deinococcus</taxon>
    </lineage>
</organism>
<protein>
    <submittedName>
        <fullName evidence="4">Alpha/beta hydrolase fold protein</fullName>
    </submittedName>
</protein>
<dbReference type="PRINTS" id="PR00111">
    <property type="entry name" value="ABHYDROLASE"/>
</dbReference>
<dbReference type="PANTHER" id="PTHR43798">
    <property type="entry name" value="MONOACYLGLYCEROL LIPASE"/>
    <property type="match status" value="1"/>
</dbReference>
<dbReference type="GO" id="GO:0016020">
    <property type="term" value="C:membrane"/>
    <property type="evidence" value="ECO:0007669"/>
    <property type="project" value="TreeGrafter"/>
</dbReference>
<proteinExistence type="inferred from homology"/>
<feature type="domain" description="AB hydrolase-1" evidence="3">
    <location>
        <begin position="30"/>
        <end position="279"/>
    </location>
</feature>
<evidence type="ECO:0000256" key="1">
    <source>
        <dbReference type="ARBA" id="ARBA00010088"/>
    </source>
</evidence>
<gene>
    <name evidence="4" type="ordered locus">Deipr_1625</name>
</gene>
<dbReference type="eggNOG" id="COG0596">
    <property type="taxonomic scope" value="Bacteria"/>
</dbReference>
<comment type="similarity">
    <text evidence="1">Belongs to the peptidase S33 family.</text>
</comment>
<dbReference type="Pfam" id="PF00561">
    <property type="entry name" value="Abhydrolase_1"/>
    <property type="match status" value="1"/>
</dbReference>
<dbReference type="InterPro" id="IPR002410">
    <property type="entry name" value="Peptidase_S33"/>
</dbReference>
<evidence type="ECO:0000256" key="2">
    <source>
        <dbReference type="ARBA" id="ARBA00022801"/>
    </source>
</evidence>
<dbReference type="PRINTS" id="PR00793">
    <property type="entry name" value="PROAMNOPTASE"/>
</dbReference>
<reference evidence="5" key="1">
    <citation type="submission" date="2011-02" db="EMBL/GenBank/DDBJ databases">
        <title>The complete sequence of chromosome of Deinococcus proteolyticus DSM 20540.</title>
        <authorList>
            <consortium name="US DOE Joint Genome Institute (JGI-PGF)"/>
            <person name="Lucas S."/>
            <person name="Copeland A."/>
            <person name="Lapidus A."/>
            <person name="Bruce D."/>
            <person name="Goodwin L."/>
            <person name="Pitluck S."/>
            <person name="Kyrpides N."/>
            <person name="Mavromatis K."/>
            <person name="Pagani I."/>
            <person name="Ivanova N."/>
            <person name="Ovchinnikova G."/>
            <person name="Zeytun A."/>
            <person name="Detter J.C."/>
            <person name="Han C."/>
            <person name="Land M."/>
            <person name="Hauser L."/>
            <person name="Markowitz V."/>
            <person name="Cheng J.-F."/>
            <person name="Hugenholtz P."/>
            <person name="Woyke T."/>
            <person name="Wu D."/>
            <person name="Pukall R."/>
            <person name="Steenblock K."/>
            <person name="Brambilla E."/>
            <person name="Klenk H.-P."/>
            <person name="Eisen J.A."/>
        </authorList>
    </citation>
    <scope>NUCLEOTIDE SEQUENCE [LARGE SCALE GENOMIC DNA]</scope>
    <source>
        <strain evidence="5">ATCC 35074 / DSM 20540 / JCM 6276 / NBRC 101906 / NCIMB 13154 / VKM Ac-1939 / CCM 2703 / MRP</strain>
    </source>
</reference>
<sequence length="293" mass="32338">MNLPDGEYRLFLNGIRQWIKVAGVEHGTVPLLLLHGGPGGNHYNFERIVGPLLEAQRMVIYHEQRGCGRSDAPLSPDEYSLPLLVSDVDALLDTLELAQVDVLGYSFGGGLALEYALSHPERVRRLVLQAPALHLLDPEIVAAQVAGFREVARAELAAAIEAIYAEPLTDKEKLEQIWGMVDTPTVDRFLFQSSEKAAYNRQLWQASGLTNTGDMTRALKTQPPTTAAQRLGEVAHPTLILAGRHDRNVPPPMLADMARRLPNAQLQLFEHSAHFPDIEETPLYAQAVFAFLA</sequence>
<dbReference type="EMBL" id="CP002536">
    <property type="protein sequence ID" value="ADY26763.1"/>
    <property type="molecule type" value="Genomic_DNA"/>
</dbReference>
<dbReference type="InterPro" id="IPR050266">
    <property type="entry name" value="AB_hydrolase_sf"/>
</dbReference>